<keyword evidence="5" id="KW-1185">Reference proteome</keyword>
<dbReference type="InterPro" id="IPR041522">
    <property type="entry name" value="CdaR_GGDEF"/>
</dbReference>
<feature type="domain" description="CdaR GGDEF-like" evidence="3">
    <location>
        <begin position="281"/>
        <end position="407"/>
    </location>
</feature>
<dbReference type="PANTHER" id="PTHR33744">
    <property type="entry name" value="CARBOHYDRATE DIACID REGULATOR"/>
    <property type="match status" value="1"/>
</dbReference>
<dbReference type="Pfam" id="PF17853">
    <property type="entry name" value="GGDEF_2"/>
    <property type="match status" value="1"/>
</dbReference>
<dbReference type="Gene3D" id="1.10.10.2840">
    <property type="entry name" value="PucR C-terminal helix-turn-helix domain"/>
    <property type="match status" value="1"/>
</dbReference>
<protein>
    <submittedName>
        <fullName evidence="4">Sugar diacid utilization regulator</fullName>
    </submittedName>
</protein>
<evidence type="ECO:0000313" key="5">
    <source>
        <dbReference type="Proteomes" id="UP000531594"/>
    </source>
</evidence>
<feature type="domain" description="PucR C-terminal helix-turn-helix" evidence="2">
    <location>
        <begin position="460"/>
        <end position="518"/>
    </location>
</feature>
<sequence>MKRLYQDMLLSIPLYQLTFLTPLPQEKLYYETVSTTIPDHWFESSTLLVLDSDEECSKLNNIKYVNQLIQDSNLVAIIICQEQNFLFDDHCLSLLSDCKVPVVRTEEVLSLPVLQTNRHPHSFSMLSLELNGFMNKGFMDVATNLSIALDAPFLFIDENHQLLWQIGSQKEIEKALQWLKTNAKDSGGVNQARFILSEQNLAGKTVEPYDLYLINIAGQVQLSLVTYSNFSEWQRLMMDKFIGLTALFFQTDEMIRGQQEKMKEHFIYDLLYHKFESKKVLVKQGKSWGWDLDKPHHLFIIDVTIPEELMLHLEWMDEMMSHIETQFSQTDGIILFPFQDQLVVLLEDDESHNPSKRKNFVFAKAVLMEQELSRLWSDCQFHIGIGKWYQDSVNLNKSYQEAKMALQFGQVWFENHHVFHINDLGIIYLIIHLHKEILSDFCQEYLASLMESDVKNGTEYLKTLKAYFQFEGITNEVSDALYIHPNTLRNRLKKIEEITGVNLQNTTEYLNLMVAVKIHYSLFLS</sequence>
<evidence type="ECO:0000259" key="3">
    <source>
        <dbReference type="Pfam" id="PF17853"/>
    </source>
</evidence>
<dbReference type="Proteomes" id="UP000531594">
    <property type="component" value="Unassembled WGS sequence"/>
</dbReference>
<accession>A0A7X0LW22</accession>
<dbReference type="InterPro" id="IPR051448">
    <property type="entry name" value="CdaR-like_regulators"/>
</dbReference>
<dbReference type="AlphaFoldDB" id="A0A7X0LW22"/>
<name>A0A7X0LW22_9BACI</name>
<evidence type="ECO:0000256" key="1">
    <source>
        <dbReference type="ARBA" id="ARBA00006754"/>
    </source>
</evidence>
<dbReference type="Pfam" id="PF13556">
    <property type="entry name" value="HTH_30"/>
    <property type="match status" value="1"/>
</dbReference>
<dbReference type="RefSeq" id="WP_184527786.1">
    <property type="nucleotide sequence ID" value="NZ_JACHGK010000012.1"/>
</dbReference>
<comment type="caution">
    <text evidence="4">The sequence shown here is derived from an EMBL/GenBank/DDBJ whole genome shotgun (WGS) entry which is preliminary data.</text>
</comment>
<reference evidence="4 5" key="1">
    <citation type="submission" date="2020-08" db="EMBL/GenBank/DDBJ databases">
        <title>Genomic Encyclopedia of Type Strains, Phase IV (KMG-IV): sequencing the most valuable type-strain genomes for metagenomic binning, comparative biology and taxonomic classification.</title>
        <authorList>
            <person name="Goeker M."/>
        </authorList>
    </citation>
    <scope>NUCLEOTIDE SEQUENCE [LARGE SCALE GENOMIC DNA]</scope>
    <source>
        <strain evidence="4 5">DSM 5391</strain>
    </source>
</reference>
<evidence type="ECO:0000313" key="4">
    <source>
        <dbReference type="EMBL" id="MBB6446621.1"/>
    </source>
</evidence>
<organism evidence="4 5">
    <name type="scientific">Bacillus benzoevorans</name>
    <dbReference type="NCBI Taxonomy" id="1456"/>
    <lineage>
        <taxon>Bacteria</taxon>
        <taxon>Bacillati</taxon>
        <taxon>Bacillota</taxon>
        <taxon>Bacilli</taxon>
        <taxon>Bacillales</taxon>
        <taxon>Bacillaceae</taxon>
        <taxon>Bacillus</taxon>
    </lineage>
</organism>
<evidence type="ECO:0000259" key="2">
    <source>
        <dbReference type="Pfam" id="PF13556"/>
    </source>
</evidence>
<gene>
    <name evidence="4" type="ORF">HNR53_003281</name>
</gene>
<dbReference type="PANTHER" id="PTHR33744:SF15">
    <property type="entry name" value="CARBOHYDRATE DIACID REGULATOR"/>
    <property type="match status" value="1"/>
</dbReference>
<dbReference type="InterPro" id="IPR042070">
    <property type="entry name" value="PucR_C-HTH_sf"/>
</dbReference>
<proteinExistence type="inferred from homology"/>
<dbReference type="EMBL" id="JACHGK010000012">
    <property type="protein sequence ID" value="MBB6446621.1"/>
    <property type="molecule type" value="Genomic_DNA"/>
</dbReference>
<dbReference type="InterPro" id="IPR025736">
    <property type="entry name" value="PucR_C-HTH_dom"/>
</dbReference>
<comment type="similarity">
    <text evidence="1">Belongs to the CdaR family.</text>
</comment>